<dbReference type="SUPFAM" id="SSF52172">
    <property type="entry name" value="CheY-like"/>
    <property type="match status" value="1"/>
</dbReference>
<dbReference type="Proteomes" id="UP000226525">
    <property type="component" value="Unassembled WGS sequence"/>
</dbReference>
<dbReference type="EMBL" id="NZEX01000024">
    <property type="protein sequence ID" value="MAH62297.1"/>
    <property type="molecule type" value="Genomic_DNA"/>
</dbReference>
<dbReference type="SMART" id="SM00448">
    <property type="entry name" value="REC"/>
    <property type="match status" value="1"/>
</dbReference>
<dbReference type="GO" id="GO:0000160">
    <property type="term" value="P:phosphorelay signal transduction system"/>
    <property type="evidence" value="ECO:0007669"/>
    <property type="project" value="InterPro"/>
</dbReference>
<dbReference type="PANTHER" id="PTHR44591:SF3">
    <property type="entry name" value="RESPONSE REGULATORY DOMAIN-CONTAINING PROTEIN"/>
    <property type="match status" value="1"/>
</dbReference>
<evidence type="ECO:0000313" key="5">
    <source>
        <dbReference type="Proteomes" id="UP000226525"/>
    </source>
</evidence>
<evidence type="ECO:0000313" key="4">
    <source>
        <dbReference type="EMBL" id="MAH62297.1"/>
    </source>
</evidence>
<accession>A0A2D6YGJ7</accession>
<dbReference type="InterPro" id="IPR050595">
    <property type="entry name" value="Bact_response_regulator"/>
</dbReference>
<proteinExistence type="predicted"/>
<sequence>MNHRILVIDDDPKILETCQMILAPEISKAGEELASMAGELFEEDVENGSDETLNLKFEVTIANEGKIGVDEVGKAIQAGQSFTMAFVDIRMPYGINGLETARQILSIDPDMEIIILTGYSDTPRQSMAQQLGVSNFQLLKKPFDPDELMQMAQFLAHRHDMHQRRGEQIK</sequence>
<evidence type="ECO:0000256" key="1">
    <source>
        <dbReference type="ARBA" id="ARBA00022553"/>
    </source>
</evidence>
<organism evidence="4 5">
    <name type="scientific">SAR324 cluster bacterium</name>
    <dbReference type="NCBI Taxonomy" id="2024889"/>
    <lineage>
        <taxon>Bacteria</taxon>
        <taxon>Deltaproteobacteria</taxon>
        <taxon>SAR324 cluster</taxon>
    </lineage>
</organism>
<evidence type="ECO:0000259" key="3">
    <source>
        <dbReference type="PROSITE" id="PS50110"/>
    </source>
</evidence>
<feature type="domain" description="Response regulatory" evidence="3">
    <location>
        <begin position="4"/>
        <end position="156"/>
    </location>
</feature>
<dbReference type="Pfam" id="PF00072">
    <property type="entry name" value="Response_reg"/>
    <property type="match status" value="1"/>
</dbReference>
<dbReference type="Gene3D" id="3.40.50.2300">
    <property type="match status" value="1"/>
</dbReference>
<keyword evidence="1 2" id="KW-0597">Phosphoprotein</keyword>
<dbReference type="InterPro" id="IPR011006">
    <property type="entry name" value="CheY-like_superfamily"/>
</dbReference>
<reference evidence="5" key="1">
    <citation type="submission" date="2017-09" db="EMBL/GenBank/DDBJ databases">
        <title>The Reconstruction of 2,631 Draft Metagenome-Assembled Genomes from the Global Oceans.</title>
        <authorList>
            <person name="Tully B.J."/>
            <person name="Graham E.D."/>
            <person name="Heidelberg J.F."/>
        </authorList>
    </citation>
    <scope>NUCLEOTIDE SEQUENCE [LARGE SCALE GENOMIC DNA]</scope>
</reference>
<dbReference type="PROSITE" id="PS50110">
    <property type="entry name" value="RESPONSE_REGULATORY"/>
    <property type="match status" value="1"/>
</dbReference>
<protein>
    <submittedName>
        <fullName evidence="4">Response regulator</fullName>
    </submittedName>
</protein>
<evidence type="ECO:0000256" key="2">
    <source>
        <dbReference type="PROSITE-ProRule" id="PRU00169"/>
    </source>
</evidence>
<dbReference type="InterPro" id="IPR001789">
    <property type="entry name" value="Sig_transdc_resp-reg_receiver"/>
</dbReference>
<comment type="caution">
    <text evidence="4">The sequence shown here is derived from an EMBL/GenBank/DDBJ whole genome shotgun (WGS) entry which is preliminary data.</text>
</comment>
<name>A0A2D6YGJ7_9DELT</name>
<dbReference type="AlphaFoldDB" id="A0A2D6YGJ7"/>
<dbReference type="PANTHER" id="PTHR44591">
    <property type="entry name" value="STRESS RESPONSE REGULATOR PROTEIN 1"/>
    <property type="match status" value="1"/>
</dbReference>
<gene>
    <name evidence="4" type="ORF">CMN54_02360</name>
</gene>
<feature type="modified residue" description="4-aspartylphosphate" evidence="2">
    <location>
        <position position="88"/>
    </location>
</feature>